<keyword evidence="3 4" id="KW-0413">Isomerase</keyword>
<feature type="region of interest" description="Disordered" evidence="5">
    <location>
        <begin position="225"/>
        <end position="248"/>
    </location>
</feature>
<dbReference type="GO" id="GO:0006457">
    <property type="term" value="P:protein folding"/>
    <property type="evidence" value="ECO:0007669"/>
    <property type="project" value="InterPro"/>
</dbReference>
<evidence type="ECO:0000256" key="4">
    <source>
        <dbReference type="RuleBase" id="RU363019"/>
    </source>
</evidence>
<feature type="signal peptide" evidence="4">
    <location>
        <begin position="1"/>
        <end position="26"/>
    </location>
</feature>
<evidence type="ECO:0000313" key="8">
    <source>
        <dbReference type="Proteomes" id="UP000601768"/>
    </source>
</evidence>
<evidence type="ECO:0000259" key="6">
    <source>
        <dbReference type="PROSITE" id="PS50072"/>
    </source>
</evidence>
<proteinExistence type="inferred from homology"/>
<dbReference type="EMBL" id="JACNEP010000008">
    <property type="protein sequence ID" value="MBC3766587.1"/>
    <property type="molecule type" value="Genomic_DNA"/>
</dbReference>
<evidence type="ECO:0000256" key="5">
    <source>
        <dbReference type="SAM" id="MobiDB-lite"/>
    </source>
</evidence>
<organism evidence="7 8">
    <name type="scientific">Neptunicella marina</name>
    <dbReference type="NCBI Taxonomy" id="2125989"/>
    <lineage>
        <taxon>Bacteria</taxon>
        <taxon>Pseudomonadati</taxon>
        <taxon>Pseudomonadota</taxon>
        <taxon>Gammaproteobacteria</taxon>
        <taxon>Alteromonadales</taxon>
        <taxon>Alteromonadaceae</taxon>
        <taxon>Neptunicella</taxon>
    </lineage>
</organism>
<dbReference type="PANTHER" id="PTHR43246">
    <property type="entry name" value="PEPTIDYL-PROLYL CIS-TRANS ISOMERASE CYP38, CHLOROPLASTIC"/>
    <property type="match status" value="1"/>
</dbReference>
<evidence type="ECO:0000313" key="7">
    <source>
        <dbReference type="EMBL" id="MBC3766587.1"/>
    </source>
</evidence>
<dbReference type="PRINTS" id="PR00153">
    <property type="entry name" value="CSAPPISMRASE"/>
</dbReference>
<comment type="caution">
    <text evidence="7">The sequence shown here is derived from an EMBL/GenBank/DDBJ whole genome shotgun (WGS) entry which is preliminary data.</text>
</comment>
<name>A0A8J6IVM8_9ALTE</name>
<dbReference type="AlphaFoldDB" id="A0A8J6IVM8"/>
<sequence length="271" mass="28695">MNQAVKIIKGLCGAALTIGLCAQVMATVVEVRTTQGNFQVNLFDQKTPKTVENFLAYVNSGAFFNTVVHRSVDDFVMQTGGFQFEDDFPLVEVTTAAAVQNEPELSNVRGTLAMAKLGGDANSATSQWFVNLSDNSSNLDVQNGGFTVFGQVLGDGMDVVDAIAQLPVFNLCPAQNPQCALASMPLQDFTSEDANNSVEIKDENLVLIQDVVVIDADTNTHPELTPKANTLIKNNNGSSGGGNSGSGSGGGSLSWLVVLAAGALSFRRWRK</sequence>
<dbReference type="PROSITE" id="PS50072">
    <property type="entry name" value="CSA_PPIASE_2"/>
    <property type="match status" value="1"/>
</dbReference>
<dbReference type="Pfam" id="PF00160">
    <property type="entry name" value="Pro_isomerase"/>
    <property type="match status" value="1"/>
</dbReference>
<keyword evidence="4" id="KW-0732">Signal</keyword>
<accession>A0A8J6IVM8</accession>
<feature type="domain" description="PPIase cyclophilin-type" evidence="6">
    <location>
        <begin position="36"/>
        <end position="196"/>
    </location>
</feature>
<feature type="chain" id="PRO_5035337534" description="Peptidyl-prolyl cis-trans isomerase" evidence="4">
    <location>
        <begin position="27"/>
        <end position="271"/>
    </location>
</feature>
<dbReference type="PROSITE" id="PS00170">
    <property type="entry name" value="CSA_PPIASE_1"/>
    <property type="match status" value="1"/>
</dbReference>
<comment type="function">
    <text evidence="4">PPIases accelerate the folding of proteins. It catalyzes the cis-trans isomerization of proline imidic peptide bonds in oligopeptides.</text>
</comment>
<feature type="compositionally biased region" description="Gly residues" evidence="5">
    <location>
        <begin position="238"/>
        <end position="248"/>
    </location>
</feature>
<comment type="similarity">
    <text evidence="1 4">Belongs to the cyclophilin-type PPIase family.</text>
</comment>
<dbReference type="InterPro" id="IPR044665">
    <property type="entry name" value="E_coli_cyclophilin_A-like"/>
</dbReference>
<evidence type="ECO:0000256" key="2">
    <source>
        <dbReference type="ARBA" id="ARBA00023110"/>
    </source>
</evidence>
<dbReference type="Proteomes" id="UP000601768">
    <property type="component" value="Unassembled WGS sequence"/>
</dbReference>
<dbReference type="EC" id="5.2.1.8" evidence="4"/>
<evidence type="ECO:0000256" key="3">
    <source>
        <dbReference type="ARBA" id="ARBA00023235"/>
    </source>
</evidence>
<dbReference type="RefSeq" id="WP_186507115.1">
    <property type="nucleotide sequence ID" value="NZ_JACNEP010000008.1"/>
</dbReference>
<dbReference type="SUPFAM" id="SSF50891">
    <property type="entry name" value="Cyclophilin-like"/>
    <property type="match status" value="1"/>
</dbReference>
<dbReference type="InterPro" id="IPR002130">
    <property type="entry name" value="Cyclophilin-type_PPIase_dom"/>
</dbReference>
<dbReference type="InterPro" id="IPR029000">
    <property type="entry name" value="Cyclophilin-like_dom_sf"/>
</dbReference>
<evidence type="ECO:0000256" key="1">
    <source>
        <dbReference type="ARBA" id="ARBA00007365"/>
    </source>
</evidence>
<reference evidence="7" key="1">
    <citation type="journal article" date="2018" name="Int. J. Syst. Evol. Microbiol.">
        <title>Neptunicella marina gen. nov., sp. nov., isolated from surface seawater.</title>
        <authorList>
            <person name="Liu X."/>
            <person name="Lai Q."/>
            <person name="Du Y."/>
            <person name="Zhang X."/>
            <person name="Liu Z."/>
            <person name="Sun F."/>
            <person name="Shao Z."/>
        </authorList>
    </citation>
    <scope>NUCLEOTIDE SEQUENCE</scope>
    <source>
        <strain evidence="7">S27-2</strain>
    </source>
</reference>
<gene>
    <name evidence="7" type="ORF">H8B19_11925</name>
</gene>
<comment type="catalytic activity">
    <reaction evidence="4">
        <text>[protein]-peptidylproline (omega=180) = [protein]-peptidylproline (omega=0)</text>
        <dbReference type="Rhea" id="RHEA:16237"/>
        <dbReference type="Rhea" id="RHEA-COMP:10747"/>
        <dbReference type="Rhea" id="RHEA-COMP:10748"/>
        <dbReference type="ChEBI" id="CHEBI:83833"/>
        <dbReference type="ChEBI" id="CHEBI:83834"/>
        <dbReference type="EC" id="5.2.1.8"/>
    </reaction>
</comment>
<protein>
    <recommendedName>
        <fullName evidence="4">Peptidyl-prolyl cis-trans isomerase</fullName>
        <shortName evidence="4">PPIase</shortName>
        <ecNumber evidence="4">5.2.1.8</ecNumber>
    </recommendedName>
</protein>
<keyword evidence="2 4" id="KW-0697">Rotamase</keyword>
<keyword evidence="8" id="KW-1185">Reference proteome</keyword>
<dbReference type="GO" id="GO:0003755">
    <property type="term" value="F:peptidyl-prolyl cis-trans isomerase activity"/>
    <property type="evidence" value="ECO:0007669"/>
    <property type="project" value="UniProtKB-UniRule"/>
</dbReference>
<dbReference type="Gene3D" id="2.40.100.10">
    <property type="entry name" value="Cyclophilin-like"/>
    <property type="match status" value="1"/>
</dbReference>
<dbReference type="InterPro" id="IPR020892">
    <property type="entry name" value="Cyclophilin-type_PPIase_CS"/>
</dbReference>
<reference evidence="7" key="2">
    <citation type="submission" date="2020-08" db="EMBL/GenBank/DDBJ databases">
        <authorList>
            <person name="Lai Q."/>
        </authorList>
    </citation>
    <scope>NUCLEOTIDE SEQUENCE</scope>
    <source>
        <strain evidence="7">S27-2</strain>
    </source>
</reference>